<dbReference type="Gene3D" id="3.40.50.1820">
    <property type="entry name" value="alpha/beta hydrolase"/>
    <property type="match status" value="1"/>
</dbReference>
<dbReference type="AlphaFoldDB" id="A0AAW1S5K6"/>
<comment type="caution">
    <text evidence="2">The sequence shown here is derived from an EMBL/GenBank/DDBJ whole genome shotgun (WGS) entry which is preliminary data.</text>
</comment>
<evidence type="ECO:0000313" key="2">
    <source>
        <dbReference type="EMBL" id="KAK9840966.1"/>
    </source>
</evidence>
<keyword evidence="1" id="KW-0812">Transmembrane</keyword>
<evidence type="ECO:0000256" key="1">
    <source>
        <dbReference type="SAM" id="Phobius"/>
    </source>
</evidence>
<feature type="transmembrane region" description="Helical" evidence="1">
    <location>
        <begin position="428"/>
        <end position="445"/>
    </location>
</feature>
<dbReference type="SUPFAM" id="SSF53474">
    <property type="entry name" value="alpha/beta-Hydrolases"/>
    <property type="match status" value="1"/>
</dbReference>
<keyword evidence="1" id="KW-1133">Transmembrane helix</keyword>
<feature type="transmembrane region" description="Helical" evidence="1">
    <location>
        <begin position="457"/>
        <end position="481"/>
    </location>
</feature>
<organism evidence="2 3">
    <name type="scientific">Elliptochloris bilobata</name>
    <dbReference type="NCBI Taxonomy" id="381761"/>
    <lineage>
        <taxon>Eukaryota</taxon>
        <taxon>Viridiplantae</taxon>
        <taxon>Chlorophyta</taxon>
        <taxon>core chlorophytes</taxon>
        <taxon>Trebouxiophyceae</taxon>
        <taxon>Trebouxiophyceae incertae sedis</taxon>
        <taxon>Elliptochloris clade</taxon>
        <taxon>Elliptochloris</taxon>
    </lineage>
</organism>
<protein>
    <recommendedName>
        <fullName evidence="4">Chlorophyllase</fullName>
    </recommendedName>
</protein>
<dbReference type="InterPro" id="IPR029058">
    <property type="entry name" value="AB_hydrolase_fold"/>
</dbReference>
<gene>
    <name evidence="2" type="ORF">WJX81_003023</name>
</gene>
<feature type="transmembrane region" description="Helical" evidence="1">
    <location>
        <begin position="501"/>
        <end position="521"/>
    </location>
</feature>
<evidence type="ECO:0008006" key="4">
    <source>
        <dbReference type="Google" id="ProtNLM"/>
    </source>
</evidence>
<sequence>MLLYPRAVLEATKEVPVIIFGHGFSQPVRVYMGTVRRLARELGAIIIAPYTSLAVALPWAKVEGAGSGPLGNLTASPPAKMQAALIVDMMRAAGYLEQTGVPGVALGPKLLVGHSLGGACSVANAATITGVLGAAVMAPAVEKMADTPINPNIHLDNDLLGNSYRAAVQFFKDDFPDNAKLYIIAGDQDQIVDPLQIAVLFTAARTAVTADKMADIELFTVPGSHIGFEDKLGLEIEGGFFLQLLFRIVNFLVYRKEILSGLLGDPNKQLAATRYVLVDSLKDFLGIPPPFPPYTESGHNNLVFEGIPITSDKKRETAKDSSPFAGSQLAQGIILRPEELPIVPPAVISTWLPPTAALVAYALAHAATVVTAGSELVSGVGLQPLHVEAGAVIVAALAAALVYENALLASGRFLGAGPLLKALSSYRYLAHAFAPMLALVAAEQAGRAGVTWADSPFFLGPVLAVLVGVVSLSAVQAHFALETKPIWEVGVLRYGYKNPGIGQVLPVIGSSVLMLALGVAAARTDAGIWPLLVGPALSFGLSAVPPSKAPMFLTGNLGEVLLLGSLVASEGILRSQGL</sequence>
<reference evidence="2 3" key="1">
    <citation type="journal article" date="2024" name="Nat. Commun.">
        <title>Phylogenomics reveals the evolutionary origins of lichenization in chlorophyte algae.</title>
        <authorList>
            <person name="Puginier C."/>
            <person name="Libourel C."/>
            <person name="Otte J."/>
            <person name="Skaloud P."/>
            <person name="Haon M."/>
            <person name="Grisel S."/>
            <person name="Petersen M."/>
            <person name="Berrin J.G."/>
            <person name="Delaux P.M."/>
            <person name="Dal Grande F."/>
            <person name="Keller J."/>
        </authorList>
    </citation>
    <scope>NUCLEOTIDE SEQUENCE [LARGE SCALE GENOMIC DNA]</scope>
    <source>
        <strain evidence="2 3">SAG 245.80</strain>
    </source>
</reference>
<proteinExistence type="predicted"/>
<dbReference type="EMBL" id="JALJOU010000011">
    <property type="protein sequence ID" value="KAK9840966.1"/>
    <property type="molecule type" value="Genomic_DNA"/>
</dbReference>
<keyword evidence="1" id="KW-0472">Membrane</keyword>
<dbReference type="Proteomes" id="UP001445335">
    <property type="component" value="Unassembled WGS sequence"/>
</dbReference>
<keyword evidence="3" id="KW-1185">Reference proteome</keyword>
<feature type="transmembrane region" description="Helical" evidence="1">
    <location>
        <begin position="528"/>
        <end position="545"/>
    </location>
</feature>
<name>A0AAW1S5K6_9CHLO</name>
<accession>A0AAW1S5K6</accession>
<feature type="transmembrane region" description="Helical" evidence="1">
    <location>
        <begin position="385"/>
        <end position="408"/>
    </location>
</feature>
<evidence type="ECO:0000313" key="3">
    <source>
        <dbReference type="Proteomes" id="UP001445335"/>
    </source>
</evidence>